<gene>
    <name evidence="1" type="ORF">CS063_13755</name>
</gene>
<evidence type="ECO:0000313" key="1">
    <source>
        <dbReference type="EMBL" id="PHV69778.1"/>
    </source>
</evidence>
<keyword evidence="2" id="KW-1185">Reference proteome</keyword>
<reference evidence="1" key="1">
    <citation type="submission" date="2017-10" db="EMBL/GenBank/DDBJ databases">
        <title>Genome sequence of cellulolytic Lachnospiraceae bacterium XHS1971 isolated from hotspring sediment.</title>
        <authorList>
            <person name="Vasudevan G."/>
            <person name="Joshi A.J."/>
            <person name="Hivarkar S."/>
            <person name="Lanjekar V.B."/>
            <person name="Dhakephalkar P.K."/>
            <person name="Dagar S."/>
        </authorList>
    </citation>
    <scope>NUCLEOTIDE SEQUENCE</scope>
    <source>
        <strain evidence="1">XHS1971</strain>
    </source>
</reference>
<organism evidence="1 2">
    <name type="scientific">Sporanaerobium hydrogeniformans</name>
    <dbReference type="NCBI Taxonomy" id="3072179"/>
    <lineage>
        <taxon>Bacteria</taxon>
        <taxon>Bacillati</taxon>
        <taxon>Bacillota</taxon>
        <taxon>Clostridia</taxon>
        <taxon>Lachnospirales</taxon>
        <taxon>Lachnospiraceae</taxon>
        <taxon>Sporanaerobium</taxon>
    </lineage>
</organism>
<accession>A0AC61DAL1</accession>
<dbReference type="Proteomes" id="UP000224460">
    <property type="component" value="Unassembled WGS sequence"/>
</dbReference>
<evidence type="ECO:0000313" key="2">
    <source>
        <dbReference type="Proteomes" id="UP000224460"/>
    </source>
</evidence>
<name>A0AC61DAL1_9FIRM</name>
<dbReference type="EMBL" id="PEDL01000018">
    <property type="protein sequence ID" value="PHV69778.1"/>
    <property type="molecule type" value="Genomic_DNA"/>
</dbReference>
<comment type="caution">
    <text evidence="1">The sequence shown here is derived from an EMBL/GenBank/DDBJ whole genome shotgun (WGS) entry which is preliminary data.</text>
</comment>
<proteinExistence type="predicted"/>
<sequence>MINKVYEMLQACNVPLSYISRPSFNEKGIVISYHFFGEGGEVFEEGEEVETSGTLQIDLFAKENVDFTTIKKQIKELLKINGFLGPSSYDTQENTDGIGLINHLVITSNYLESEALGNG</sequence>
<protein>
    <submittedName>
        <fullName evidence="1">Uncharacterized protein</fullName>
    </submittedName>
</protein>